<evidence type="ECO:0000313" key="15">
    <source>
        <dbReference type="Proteomes" id="UP000030645"/>
    </source>
</evidence>
<evidence type="ECO:0000256" key="5">
    <source>
        <dbReference type="ARBA" id="ARBA00022692"/>
    </source>
</evidence>
<evidence type="ECO:0000256" key="2">
    <source>
        <dbReference type="ARBA" id="ARBA00004141"/>
    </source>
</evidence>
<evidence type="ECO:0000259" key="13">
    <source>
        <dbReference type="Pfam" id="PF13639"/>
    </source>
</evidence>
<gene>
    <name evidence="14" type="ORF">L484_023181</name>
</gene>
<accession>W9RYL0</accession>
<evidence type="ECO:0000313" key="14">
    <source>
        <dbReference type="EMBL" id="EXC17827.1"/>
    </source>
</evidence>
<feature type="domain" description="RING-type" evidence="13">
    <location>
        <begin position="262"/>
        <end position="297"/>
    </location>
</feature>
<keyword evidence="4" id="KW-0808">Transferase</keyword>
<evidence type="ECO:0000256" key="12">
    <source>
        <dbReference type="SAM" id="MobiDB-lite"/>
    </source>
</evidence>
<dbReference type="Gene3D" id="3.30.40.10">
    <property type="entry name" value="Zinc/RING finger domain, C3HC4 (zinc finger)"/>
    <property type="match status" value="1"/>
</dbReference>
<dbReference type="GO" id="GO:0016020">
    <property type="term" value="C:membrane"/>
    <property type="evidence" value="ECO:0007669"/>
    <property type="project" value="UniProtKB-SubCell"/>
</dbReference>
<keyword evidence="9" id="KW-0862">Zinc</keyword>
<evidence type="ECO:0000256" key="6">
    <source>
        <dbReference type="ARBA" id="ARBA00022723"/>
    </source>
</evidence>
<dbReference type="InterPro" id="IPR001841">
    <property type="entry name" value="Znf_RING"/>
</dbReference>
<evidence type="ECO:0000256" key="4">
    <source>
        <dbReference type="ARBA" id="ARBA00022679"/>
    </source>
</evidence>
<dbReference type="GO" id="GO:0016567">
    <property type="term" value="P:protein ubiquitination"/>
    <property type="evidence" value="ECO:0007669"/>
    <property type="project" value="TreeGrafter"/>
</dbReference>
<dbReference type="EC" id="2.3.2.27" evidence="3"/>
<comment type="subcellular location">
    <subcellularLocation>
        <location evidence="2">Membrane</location>
        <topology evidence="2">Multi-pass membrane protein</topology>
    </subcellularLocation>
</comment>
<evidence type="ECO:0000256" key="8">
    <source>
        <dbReference type="ARBA" id="ARBA00022786"/>
    </source>
</evidence>
<evidence type="ECO:0000256" key="7">
    <source>
        <dbReference type="ARBA" id="ARBA00022771"/>
    </source>
</evidence>
<dbReference type="PANTHER" id="PTHR45977:SF4">
    <property type="entry name" value="RING-TYPE DOMAIN-CONTAINING PROTEIN"/>
    <property type="match status" value="1"/>
</dbReference>
<dbReference type="AlphaFoldDB" id="W9RYL0"/>
<sequence>MSNHNRLLGIFEANLQRSLKNNNIHISREYDNSLVMHIDDDNVVNIINDLWNDNWSVHWELLEDGDDQLPPLIEPLTLFHERLPEVTAAALRSTPAAEPSVEALKRTTYEGKISHQLDRLRASDAKRRTVVADMLSGLEIPFSIDVGENDVDNLLWNLLSPYDSSVHIDGREALHGGLNDVVARISQVAARDLAVMKIWIERRSTVPHEEFQRSMPGAADESVVKALERLTYEGVSDHDNYDDHHNHDDHHHNHDDESNVMTCLICTKEVMSGSQLIRMLCSHQFHEDCILPWLNKAN</sequence>
<evidence type="ECO:0000256" key="9">
    <source>
        <dbReference type="ARBA" id="ARBA00022833"/>
    </source>
</evidence>
<keyword evidence="11" id="KW-0472">Membrane</keyword>
<dbReference type="Pfam" id="PF13639">
    <property type="entry name" value="zf-RING_2"/>
    <property type="match status" value="1"/>
</dbReference>
<evidence type="ECO:0000256" key="11">
    <source>
        <dbReference type="ARBA" id="ARBA00023136"/>
    </source>
</evidence>
<dbReference type="PANTHER" id="PTHR45977">
    <property type="entry name" value="TARGET OF ERK KINASE MPK-1"/>
    <property type="match status" value="1"/>
</dbReference>
<dbReference type="InterPro" id="IPR013083">
    <property type="entry name" value="Znf_RING/FYVE/PHD"/>
</dbReference>
<keyword evidence="8" id="KW-0833">Ubl conjugation pathway</keyword>
<dbReference type="GO" id="GO:0006511">
    <property type="term" value="P:ubiquitin-dependent protein catabolic process"/>
    <property type="evidence" value="ECO:0007669"/>
    <property type="project" value="TreeGrafter"/>
</dbReference>
<dbReference type="GO" id="GO:0008270">
    <property type="term" value="F:zinc ion binding"/>
    <property type="evidence" value="ECO:0007669"/>
    <property type="project" value="UniProtKB-KW"/>
</dbReference>
<keyword evidence="6" id="KW-0479">Metal-binding</keyword>
<dbReference type="SUPFAM" id="SSF57850">
    <property type="entry name" value="RING/U-box"/>
    <property type="match status" value="1"/>
</dbReference>
<organism evidence="14 15">
    <name type="scientific">Morus notabilis</name>
    <dbReference type="NCBI Taxonomy" id="981085"/>
    <lineage>
        <taxon>Eukaryota</taxon>
        <taxon>Viridiplantae</taxon>
        <taxon>Streptophyta</taxon>
        <taxon>Embryophyta</taxon>
        <taxon>Tracheophyta</taxon>
        <taxon>Spermatophyta</taxon>
        <taxon>Magnoliopsida</taxon>
        <taxon>eudicotyledons</taxon>
        <taxon>Gunneridae</taxon>
        <taxon>Pentapetalae</taxon>
        <taxon>rosids</taxon>
        <taxon>fabids</taxon>
        <taxon>Rosales</taxon>
        <taxon>Moraceae</taxon>
        <taxon>Moreae</taxon>
        <taxon>Morus</taxon>
    </lineage>
</organism>
<proteinExistence type="predicted"/>
<name>W9RYL0_9ROSA</name>
<keyword evidence="7" id="KW-0863">Zinc-finger</keyword>
<evidence type="ECO:0000256" key="10">
    <source>
        <dbReference type="ARBA" id="ARBA00022989"/>
    </source>
</evidence>
<keyword evidence="15" id="KW-1185">Reference proteome</keyword>
<keyword evidence="10" id="KW-1133">Transmembrane helix</keyword>
<protein>
    <recommendedName>
        <fullName evidence="3">RING-type E3 ubiquitin transferase</fullName>
        <ecNumber evidence="3">2.3.2.27</ecNumber>
    </recommendedName>
</protein>
<dbReference type="Proteomes" id="UP000030645">
    <property type="component" value="Unassembled WGS sequence"/>
</dbReference>
<keyword evidence="5" id="KW-0812">Transmembrane</keyword>
<dbReference type="GO" id="GO:0061630">
    <property type="term" value="F:ubiquitin protein ligase activity"/>
    <property type="evidence" value="ECO:0007669"/>
    <property type="project" value="UniProtKB-EC"/>
</dbReference>
<evidence type="ECO:0000256" key="1">
    <source>
        <dbReference type="ARBA" id="ARBA00000900"/>
    </source>
</evidence>
<comment type="catalytic activity">
    <reaction evidence="1">
        <text>S-ubiquitinyl-[E2 ubiquitin-conjugating enzyme]-L-cysteine + [acceptor protein]-L-lysine = [E2 ubiquitin-conjugating enzyme]-L-cysteine + N(6)-ubiquitinyl-[acceptor protein]-L-lysine.</text>
        <dbReference type="EC" id="2.3.2.27"/>
    </reaction>
</comment>
<evidence type="ECO:0000256" key="3">
    <source>
        <dbReference type="ARBA" id="ARBA00012483"/>
    </source>
</evidence>
<dbReference type="EMBL" id="KE345823">
    <property type="protein sequence ID" value="EXC17827.1"/>
    <property type="molecule type" value="Genomic_DNA"/>
</dbReference>
<feature type="region of interest" description="Disordered" evidence="12">
    <location>
        <begin position="237"/>
        <end position="256"/>
    </location>
</feature>
<reference evidence="15" key="1">
    <citation type="submission" date="2013-01" db="EMBL/GenBank/DDBJ databases">
        <title>Draft Genome Sequence of a Mulberry Tree, Morus notabilis C.K. Schneid.</title>
        <authorList>
            <person name="He N."/>
            <person name="Zhao S."/>
        </authorList>
    </citation>
    <scope>NUCLEOTIDE SEQUENCE</scope>
</reference>